<feature type="domain" description="PAS" evidence="8">
    <location>
        <begin position="19"/>
        <end position="58"/>
    </location>
</feature>
<dbReference type="Pfam" id="PF00512">
    <property type="entry name" value="HisKA"/>
    <property type="match status" value="1"/>
</dbReference>
<name>A0A327QKR1_9BACT</name>
<dbReference type="PANTHER" id="PTHR43304:SF1">
    <property type="entry name" value="PAC DOMAIN-CONTAINING PROTEIN"/>
    <property type="match status" value="1"/>
</dbReference>
<dbReference type="Proteomes" id="UP000249547">
    <property type="component" value="Unassembled WGS sequence"/>
</dbReference>
<dbReference type="Gene3D" id="3.30.450.20">
    <property type="entry name" value="PAS domain"/>
    <property type="match status" value="2"/>
</dbReference>
<dbReference type="Pfam" id="PF13426">
    <property type="entry name" value="PAS_9"/>
    <property type="match status" value="1"/>
</dbReference>
<dbReference type="SMART" id="SM00091">
    <property type="entry name" value="PAS"/>
    <property type="match status" value="2"/>
</dbReference>
<dbReference type="SMART" id="SM00387">
    <property type="entry name" value="HATPase_c"/>
    <property type="match status" value="1"/>
</dbReference>
<dbReference type="Gene3D" id="1.10.287.130">
    <property type="match status" value="1"/>
</dbReference>
<comment type="catalytic activity">
    <reaction evidence="1">
        <text>ATP + protein L-histidine = ADP + protein N-phospho-L-histidine.</text>
        <dbReference type="EC" id="2.7.13.3"/>
    </reaction>
</comment>
<dbReference type="NCBIfam" id="TIGR00229">
    <property type="entry name" value="sensory_box"/>
    <property type="match status" value="2"/>
</dbReference>
<dbReference type="Gene3D" id="3.30.565.10">
    <property type="entry name" value="Histidine kinase-like ATPase, C-terminal domain"/>
    <property type="match status" value="1"/>
</dbReference>
<dbReference type="InterPro" id="IPR004358">
    <property type="entry name" value="Sig_transdc_His_kin-like_C"/>
</dbReference>
<keyword evidence="11" id="KW-1185">Reference proteome</keyword>
<proteinExistence type="predicted"/>
<dbReference type="InterPro" id="IPR000014">
    <property type="entry name" value="PAS"/>
</dbReference>
<evidence type="ECO:0000256" key="2">
    <source>
        <dbReference type="ARBA" id="ARBA00012438"/>
    </source>
</evidence>
<keyword evidence="4" id="KW-0808">Transferase</keyword>
<dbReference type="AlphaFoldDB" id="A0A327QKR1"/>
<evidence type="ECO:0000256" key="3">
    <source>
        <dbReference type="ARBA" id="ARBA00022553"/>
    </source>
</evidence>
<dbReference type="Pfam" id="PF13188">
    <property type="entry name" value="PAS_8"/>
    <property type="match status" value="1"/>
</dbReference>
<dbReference type="InterPro" id="IPR052162">
    <property type="entry name" value="Sensor_kinase/Photoreceptor"/>
</dbReference>
<evidence type="ECO:0000256" key="4">
    <source>
        <dbReference type="ARBA" id="ARBA00022679"/>
    </source>
</evidence>
<dbReference type="SMART" id="SM00388">
    <property type="entry name" value="HisKA"/>
    <property type="match status" value="1"/>
</dbReference>
<dbReference type="SUPFAM" id="SSF47384">
    <property type="entry name" value="Homodimeric domain of signal transducing histidine kinase"/>
    <property type="match status" value="1"/>
</dbReference>
<feature type="domain" description="Histidine kinase" evidence="7">
    <location>
        <begin position="328"/>
        <end position="551"/>
    </location>
</feature>
<keyword evidence="3" id="KW-0597">Phosphoprotein</keyword>
<dbReference type="InterPro" id="IPR005467">
    <property type="entry name" value="His_kinase_dom"/>
</dbReference>
<gene>
    <name evidence="10" type="ORF">LX64_03358</name>
</gene>
<accession>A0A327QKR1</accession>
<keyword evidence="6" id="KW-0175">Coiled coil</keyword>
<protein>
    <recommendedName>
        <fullName evidence="2">histidine kinase</fullName>
        <ecNumber evidence="2">2.7.13.3</ecNumber>
    </recommendedName>
</protein>
<evidence type="ECO:0000259" key="8">
    <source>
        <dbReference type="PROSITE" id="PS50112"/>
    </source>
</evidence>
<feature type="domain" description="PAS" evidence="8">
    <location>
        <begin position="183"/>
        <end position="241"/>
    </location>
</feature>
<dbReference type="PROSITE" id="PS50113">
    <property type="entry name" value="PAC"/>
    <property type="match status" value="1"/>
</dbReference>
<dbReference type="PRINTS" id="PR00344">
    <property type="entry name" value="BCTRLSENSOR"/>
</dbReference>
<comment type="caution">
    <text evidence="10">The sequence shown here is derived from an EMBL/GenBank/DDBJ whole genome shotgun (WGS) entry which is preliminary data.</text>
</comment>
<evidence type="ECO:0000313" key="10">
    <source>
        <dbReference type="EMBL" id="RAJ02347.1"/>
    </source>
</evidence>
<evidence type="ECO:0000259" key="9">
    <source>
        <dbReference type="PROSITE" id="PS50113"/>
    </source>
</evidence>
<evidence type="ECO:0000256" key="5">
    <source>
        <dbReference type="ARBA" id="ARBA00022777"/>
    </source>
</evidence>
<dbReference type="InterPro" id="IPR003594">
    <property type="entry name" value="HATPase_dom"/>
</dbReference>
<reference evidence="10 11" key="1">
    <citation type="submission" date="2018-06" db="EMBL/GenBank/DDBJ databases">
        <title>Genomic Encyclopedia of Archaeal and Bacterial Type Strains, Phase II (KMG-II): from individual species to whole genera.</title>
        <authorList>
            <person name="Goeker M."/>
        </authorList>
    </citation>
    <scope>NUCLEOTIDE SEQUENCE [LARGE SCALE GENOMIC DNA]</scope>
    <source>
        <strain evidence="10 11">DSM 23857</strain>
    </source>
</reference>
<feature type="coiled-coil region" evidence="6">
    <location>
        <begin position="141"/>
        <end position="168"/>
    </location>
</feature>
<evidence type="ECO:0000259" key="7">
    <source>
        <dbReference type="PROSITE" id="PS50109"/>
    </source>
</evidence>
<dbReference type="SUPFAM" id="SSF55785">
    <property type="entry name" value="PYP-like sensor domain (PAS domain)"/>
    <property type="match status" value="2"/>
</dbReference>
<evidence type="ECO:0000313" key="11">
    <source>
        <dbReference type="Proteomes" id="UP000249547"/>
    </source>
</evidence>
<sequence>MLHTSMVYVDQVIAQLRQNDARYRQLLKQLPVAIFTLDAQGIIIDYNEEATVIWGKSPGVGTTYWRDIYHSFYLLDGSTLHEADHPTALALQGVVAENGKNLIIQNTVGERRQVKLYPRVFYNAQGERGGVMVMIIDFTGILKSEMELEESEQQLQQLAANLQFTVETRTNELERKNLALKLSEERYHKMIEEVEDYAILLLDKDGYIMNWNRGAEKIKGYSEEEIVGKHFRVFYLPHDLEKNVPGRLINEARITGKAIHEGWRKRKDGSTFWGSVVLTALHNDLGEIIGFTKVTRDLTERKTAEDKLNLYARELEGQNRELQQFAYAAAHDMKEPLRKIQFYISAISNSPNVSLPQKEQYFLERTIDAAVRMQGLIEDLLAYTRISSEESQFEPVDLQLIMREVVSLHQENIQKVGATVRYSGLPTVRGIRFQLRQLLDNLVGNSLKYHNETAAPHVEISSEQVLLKDENQIEQPFYKITVADNGIGFDPIHREKIFVMFERLHGREQYPGTGIGLAICKKIVQNHFGFIQATGKLGEGAEFTVFLPAVGK</sequence>
<keyword evidence="5" id="KW-0418">Kinase</keyword>
<dbReference type="PANTHER" id="PTHR43304">
    <property type="entry name" value="PHYTOCHROME-LIKE PROTEIN CPH1"/>
    <property type="match status" value="1"/>
</dbReference>
<dbReference type="CDD" id="cd00082">
    <property type="entry name" value="HisKA"/>
    <property type="match status" value="1"/>
</dbReference>
<feature type="domain" description="PAC" evidence="9">
    <location>
        <begin position="258"/>
        <end position="310"/>
    </location>
</feature>
<dbReference type="InterPro" id="IPR000700">
    <property type="entry name" value="PAS-assoc_C"/>
</dbReference>
<dbReference type="EMBL" id="QLLL01000006">
    <property type="protein sequence ID" value="RAJ02347.1"/>
    <property type="molecule type" value="Genomic_DNA"/>
</dbReference>
<dbReference type="InterPro" id="IPR003661">
    <property type="entry name" value="HisK_dim/P_dom"/>
</dbReference>
<dbReference type="PROSITE" id="PS50112">
    <property type="entry name" value="PAS"/>
    <property type="match status" value="2"/>
</dbReference>
<dbReference type="InterPro" id="IPR036097">
    <property type="entry name" value="HisK_dim/P_sf"/>
</dbReference>
<organism evidence="10 11">
    <name type="scientific">Chitinophaga skermanii</name>
    <dbReference type="NCBI Taxonomy" id="331697"/>
    <lineage>
        <taxon>Bacteria</taxon>
        <taxon>Pseudomonadati</taxon>
        <taxon>Bacteroidota</taxon>
        <taxon>Chitinophagia</taxon>
        <taxon>Chitinophagales</taxon>
        <taxon>Chitinophagaceae</taxon>
        <taxon>Chitinophaga</taxon>
    </lineage>
</organism>
<dbReference type="SUPFAM" id="SSF55874">
    <property type="entry name" value="ATPase domain of HSP90 chaperone/DNA topoisomerase II/histidine kinase"/>
    <property type="match status" value="1"/>
</dbReference>
<evidence type="ECO:0000256" key="6">
    <source>
        <dbReference type="SAM" id="Coils"/>
    </source>
</evidence>
<dbReference type="InterPro" id="IPR036890">
    <property type="entry name" value="HATPase_C_sf"/>
</dbReference>
<dbReference type="GO" id="GO:0000155">
    <property type="term" value="F:phosphorelay sensor kinase activity"/>
    <property type="evidence" value="ECO:0007669"/>
    <property type="project" value="InterPro"/>
</dbReference>
<dbReference type="Pfam" id="PF02518">
    <property type="entry name" value="HATPase_c"/>
    <property type="match status" value="1"/>
</dbReference>
<dbReference type="InterPro" id="IPR035965">
    <property type="entry name" value="PAS-like_dom_sf"/>
</dbReference>
<dbReference type="PROSITE" id="PS50109">
    <property type="entry name" value="HIS_KIN"/>
    <property type="match status" value="1"/>
</dbReference>
<evidence type="ECO:0000256" key="1">
    <source>
        <dbReference type="ARBA" id="ARBA00000085"/>
    </source>
</evidence>
<dbReference type="CDD" id="cd00130">
    <property type="entry name" value="PAS"/>
    <property type="match status" value="2"/>
</dbReference>
<dbReference type="EC" id="2.7.13.3" evidence="2"/>